<dbReference type="GO" id="GO:0006396">
    <property type="term" value="P:RNA processing"/>
    <property type="evidence" value="ECO:0007669"/>
    <property type="project" value="InterPro"/>
</dbReference>
<dbReference type="SUPFAM" id="SSF109905">
    <property type="entry name" value="Surp module (SWAP domain)"/>
    <property type="match status" value="1"/>
</dbReference>
<feature type="compositionally biased region" description="Basic and acidic residues" evidence="2">
    <location>
        <begin position="833"/>
        <end position="848"/>
    </location>
</feature>
<dbReference type="GeneID" id="59284640"/>
<gene>
    <name evidence="5" type="ORF">HO173_002969</name>
</gene>
<dbReference type="RefSeq" id="XP_037168393.1">
    <property type="nucleotide sequence ID" value="XM_037304900.1"/>
</dbReference>
<dbReference type="PROSITE" id="PS50128">
    <property type="entry name" value="SURP"/>
    <property type="match status" value="1"/>
</dbReference>
<dbReference type="InterPro" id="IPR035967">
    <property type="entry name" value="SWAP/Surp_sf"/>
</dbReference>
<evidence type="ECO:0000256" key="2">
    <source>
        <dbReference type="SAM" id="MobiDB-lite"/>
    </source>
</evidence>
<accession>A0A8H6G238</accession>
<dbReference type="OrthoDB" id="377209at2759"/>
<comment type="caution">
    <text evidence="5">The sequence shown here is derived from an EMBL/GenBank/DDBJ whole genome shotgun (WGS) entry which is preliminary data.</text>
</comment>
<keyword evidence="6" id="KW-1185">Reference proteome</keyword>
<keyword evidence="1" id="KW-0694">RNA-binding</keyword>
<dbReference type="Gene3D" id="1.25.40.90">
    <property type="match status" value="1"/>
</dbReference>
<dbReference type="PANTHER" id="PTHR23140">
    <property type="entry name" value="RNA PROCESSING PROTEIN LD23810P"/>
    <property type="match status" value="1"/>
</dbReference>
<feature type="region of interest" description="Disordered" evidence="2">
    <location>
        <begin position="748"/>
        <end position="892"/>
    </location>
</feature>
<evidence type="ECO:0000256" key="1">
    <source>
        <dbReference type="ARBA" id="ARBA00022884"/>
    </source>
</evidence>
<dbReference type="PANTHER" id="PTHR23140:SF0">
    <property type="entry name" value="U2 SNRNP-ASSOCIATED SURP MOTIF-CONTAINING PROTEIN"/>
    <property type="match status" value="1"/>
</dbReference>
<evidence type="ECO:0000313" key="6">
    <source>
        <dbReference type="Proteomes" id="UP000578531"/>
    </source>
</evidence>
<name>A0A8H6G238_9LECA</name>
<evidence type="ECO:0000313" key="5">
    <source>
        <dbReference type="EMBL" id="KAF6239097.1"/>
    </source>
</evidence>
<feature type="compositionally biased region" description="Acidic residues" evidence="2">
    <location>
        <begin position="785"/>
        <end position="826"/>
    </location>
</feature>
<dbReference type="GO" id="GO:0005634">
    <property type="term" value="C:nucleus"/>
    <property type="evidence" value="ECO:0007669"/>
    <property type="project" value="TreeGrafter"/>
</dbReference>
<dbReference type="AlphaFoldDB" id="A0A8H6G238"/>
<dbReference type="Proteomes" id="UP000578531">
    <property type="component" value="Unassembled WGS sequence"/>
</dbReference>
<feature type="region of interest" description="Disordered" evidence="2">
    <location>
        <begin position="605"/>
        <end position="636"/>
    </location>
</feature>
<feature type="compositionally biased region" description="Acidic residues" evidence="2">
    <location>
        <begin position="504"/>
        <end position="517"/>
    </location>
</feature>
<feature type="compositionally biased region" description="Polar residues" evidence="2">
    <location>
        <begin position="378"/>
        <end position="396"/>
    </location>
</feature>
<protein>
    <recommendedName>
        <fullName evidence="7">CID domain-containing protein</fullName>
    </recommendedName>
</protein>
<feature type="region of interest" description="Disordered" evidence="2">
    <location>
        <begin position="504"/>
        <end position="543"/>
    </location>
</feature>
<feature type="compositionally biased region" description="Low complexity" evidence="2">
    <location>
        <begin position="862"/>
        <end position="875"/>
    </location>
</feature>
<feature type="compositionally biased region" description="Gly residues" evidence="2">
    <location>
        <begin position="138"/>
        <end position="152"/>
    </location>
</feature>
<dbReference type="InterPro" id="IPR000061">
    <property type="entry name" value="Surp"/>
</dbReference>
<feature type="compositionally biased region" description="Gly residues" evidence="2">
    <location>
        <begin position="167"/>
        <end position="181"/>
    </location>
</feature>
<feature type="domain" description="CID" evidence="4">
    <location>
        <begin position="547"/>
        <end position="738"/>
    </location>
</feature>
<proteinExistence type="predicted"/>
<dbReference type="Pfam" id="PF01805">
    <property type="entry name" value="Surp"/>
    <property type="match status" value="1"/>
</dbReference>
<organism evidence="5 6">
    <name type="scientific">Letharia columbiana</name>
    <dbReference type="NCBI Taxonomy" id="112416"/>
    <lineage>
        <taxon>Eukaryota</taxon>
        <taxon>Fungi</taxon>
        <taxon>Dikarya</taxon>
        <taxon>Ascomycota</taxon>
        <taxon>Pezizomycotina</taxon>
        <taxon>Lecanoromycetes</taxon>
        <taxon>OSLEUM clade</taxon>
        <taxon>Lecanoromycetidae</taxon>
        <taxon>Lecanorales</taxon>
        <taxon>Lecanorineae</taxon>
        <taxon>Parmeliaceae</taxon>
        <taxon>Letharia</taxon>
    </lineage>
</organism>
<feature type="domain" description="SURP motif" evidence="3">
    <location>
        <begin position="407"/>
        <end position="452"/>
    </location>
</feature>
<feature type="compositionally biased region" description="Basic and acidic residues" evidence="2">
    <location>
        <begin position="748"/>
        <end position="784"/>
    </location>
</feature>
<dbReference type="InterPro" id="IPR006569">
    <property type="entry name" value="CID_dom"/>
</dbReference>
<feature type="region of interest" description="Disordered" evidence="2">
    <location>
        <begin position="213"/>
        <end position="255"/>
    </location>
</feature>
<dbReference type="InterPro" id="IPR008942">
    <property type="entry name" value="ENTH_VHS"/>
</dbReference>
<dbReference type="InterPro" id="IPR051485">
    <property type="entry name" value="SR-CTD_assoc_factor"/>
</dbReference>
<dbReference type="Gene3D" id="1.10.10.790">
    <property type="entry name" value="Surp module"/>
    <property type="match status" value="1"/>
</dbReference>
<dbReference type="PROSITE" id="PS51391">
    <property type="entry name" value="CID"/>
    <property type="match status" value="1"/>
</dbReference>
<feature type="region of interest" description="Disordered" evidence="2">
    <location>
        <begin position="127"/>
        <end position="195"/>
    </location>
</feature>
<sequence>MMARWKEAAAPPSVLQARFTDLSSLQPLKPIGKNTLLKQRPISILSYLVTDAAIITAIVSFSSPCHIHLAMVKDSKIKEFPDISNKLTAPTKKSIFEKQKAEAEAKRQREQEETAAVYEDFVKSFDDEENGVRSSGGPSRGGGFGDRGGFTGLGKRHYSGPPAGNAGKSGLGGGRGSGPGSLGPPSTSLSRKRAYDGSLPTQREGLFAFEDAREGPADPKTALQHSDDEDTGSNSRTQERAIPKPTIRLSSLPPGTSPAAIKAILPPNLTVDAIRMLPPSGPGTMERKSSSAVVTLAKDTPALDIDTVVSALQNRYMGRGFYLSLSRHLSSASIGLDTPSLGLSSSISSLPFGARPIPPPNLGRAPPGGHRGGFAPPSSYNSTQYGRSAPQVQVNVNPPGDLKQLKLIHKTLEALLTHGPEFEALLMSRKEVKNDEKWAWLWDSRSAGGVYYRWRLWDILTGASRRKGRDFSSSQHIFEGGAAWAMPDRGLPFEYATRLEELVSDSDYDSSEDEDSGDEGRRRYAHHHGGAPPPDGPSLDADNEAYLNPLQKAKLVHLLARLPTTNAKLRRGDVARVTAFAIQHAGEGAEEVVQMIVSNVQNPFAFTSANPDRQPPNEEKDDDPPAENTPNPSTMEKEIEDLSPAKLIALYLISDILSSSSTSGVRHAWRYRQLFEAALKRHKTFEHLGRLDKRMNWGRLRAEKWKRSVQSVLALWEGWCVFPQASQEHFGSVFANPPLGKEEEAAKMASEEAEKVAEKAKSRWKTVDEQTAEREAEMAKRAEEDDKMDVDGEPMVEDEGDVDGVPMEDEDEDVDGEPMVDSDDEQPSVPRTEGSEDQPKAELSRREALAASIAARLGKGAGPEAPKAASPAAAARTRRPKAADMFADSDSE</sequence>
<dbReference type="SMART" id="SM00582">
    <property type="entry name" value="RPR"/>
    <property type="match status" value="1"/>
</dbReference>
<evidence type="ECO:0000259" key="4">
    <source>
        <dbReference type="PROSITE" id="PS51391"/>
    </source>
</evidence>
<feature type="region of interest" description="Disordered" evidence="2">
    <location>
        <begin position="355"/>
        <end position="396"/>
    </location>
</feature>
<dbReference type="EMBL" id="JACCJC010000007">
    <property type="protein sequence ID" value="KAF6239097.1"/>
    <property type="molecule type" value="Genomic_DNA"/>
</dbReference>
<evidence type="ECO:0008006" key="7">
    <source>
        <dbReference type="Google" id="ProtNLM"/>
    </source>
</evidence>
<dbReference type="GO" id="GO:0003723">
    <property type="term" value="F:RNA binding"/>
    <property type="evidence" value="ECO:0007669"/>
    <property type="project" value="UniProtKB-KW"/>
</dbReference>
<reference evidence="5 6" key="1">
    <citation type="journal article" date="2020" name="Genomics">
        <title>Complete, high-quality genomes from long-read metagenomic sequencing of two wolf lichen thalli reveals enigmatic genome architecture.</title>
        <authorList>
            <person name="McKenzie S.K."/>
            <person name="Walston R.F."/>
            <person name="Allen J.L."/>
        </authorList>
    </citation>
    <scope>NUCLEOTIDE SEQUENCE [LARGE SCALE GENOMIC DNA]</scope>
    <source>
        <strain evidence="5">WasteWater2</strain>
    </source>
</reference>
<evidence type="ECO:0000259" key="3">
    <source>
        <dbReference type="PROSITE" id="PS50128"/>
    </source>
</evidence>